<evidence type="ECO:0000256" key="3">
    <source>
        <dbReference type="PROSITE-ProRule" id="PRU00284"/>
    </source>
</evidence>
<accession>A0A5C1QMP3</accession>
<feature type="transmembrane region" description="Helical" evidence="6">
    <location>
        <begin position="316"/>
        <end position="337"/>
    </location>
</feature>
<dbReference type="InterPro" id="IPR004089">
    <property type="entry name" value="MCPsignal_dom"/>
</dbReference>
<keyword evidence="1" id="KW-0145">Chemotaxis</keyword>
<evidence type="ECO:0000256" key="2">
    <source>
        <dbReference type="ARBA" id="ARBA00029447"/>
    </source>
</evidence>
<feature type="region of interest" description="Disordered" evidence="5">
    <location>
        <begin position="632"/>
        <end position="673"/>
    </location>
</feature>
<feature type="compositionally biased region" description="Basic and acidic residues" evidence="5">
    <location>
        <begin position="632"/>
        <end position="642"/>
    </location>
</feature>
<comment type="similarity">
    <text evidence="2">Belongs to the methyl-accepting chemotaxis (MCP) protein family.</text>
</comment>
<dbReference type="OrthoDB" id="334703at2"/>
<dbReference type="Pfam" id="PF00672">
    <property type="entry name" value="HAMP"/>
    <property type="match status" value="1"/>
</dbReference>
<feature type="coiled-coil region" evidence="4">
    <location>
        <begin position="424"/>
        <end position="451"/>
    </location>
</feature>
<keyword evidence="4" id="KW-0175">Coiled coil</keyword>
<evidence type="ECO:0000256" key="6">
    <source>
        <dbReference type="SAM" id="Phobius"/>
    </source>
</evidence>
<reference evidence="9 10" key="1">
    <citation type="submission" date="2019-02" db="EMBL/GenBank/DDBJ databases">
        <title>Complete Genome Sequence and Methylome Analysis of free living Spirochaetas.</title>
        <authorList>
            <person name="Fomenkov A."/>
            <person name="Dubinina G."/>
            <person name="Leshcheva N."/>
            <person name="Mikheeva N."/>
            <person name="Grabovich M."/>
            <person name="Vincze T."/>
            <person name="Roberts R.J."/>
        </authorList>
    </citation>
    <scope>NUCLEOTIDE SEQUENCE [LARGE SCALE GENOMIC DNA]</scope>
    <source>
        <strain evidence="9 10">K2</strain>
    </source>
</reference>
<name>A0A5C1QMP3_9SPIO</name>
<dbReference type="CDD" id="cd06225">
    <property type="entry name" value="HAMP"/>
    <property type="match status" value="1"/>
</dbReference>
<gene>
    <name evidence="9" type="ORF">EXM22_09605</name>
</gene>
<dbReference type="InterPro" id="IPR051310">
    <property type="entry name" value="MCP_chemotaxis"/>
</dbReference>
<keyword evidence="6" id="KW-1133">Transmembrane helix</keyword>
<dbReference type="GO" id="GO:0006935">
    <property type="term" value="P:chemotaxis"/>
    <property type="evidence" value="ECO:0007669"/>
    <property type="project" value="UniProtKB-KW"/>
</dbReference>
<dbReference type="AlphaFoldDB" id="A0A5C1QMP3"/>
<dbReference type="KEGG" id="ock:EXM22_09605"/>
<feature type="transmembrane region" description="Helical" evidence="6">
    <location>
        <begin position="12"/>
        <end position="33"/>
    </location>
</feature>
<dbReference type="SUPFAM" id="SSF58104">
    <property type="entry name" value="Methyl-accepting chemotaxis protein (MCP) signaling domain"/>
    <property type="match status" value="1"/>
</dbReference>
<proteinExistence type="inferred from homology"/>
<dbReference type="GO" id="GO:0007165">
    <property type="term" value="P:signal transduction"/>
    <property type="evidence" value="ECO:0007669"/>
    <property type="project" value="UniProtKB-KW"/>
</dbReference>
<keyword evidence="6" id="KW-0812">Transmembrane</keyword>
<protein>
    <submittedName>
        <fullName evidence="9">HAMP domain-containing protein</fullName>
    </submittedName>
</protein>
<organism evidence="9 10">
    <name type="scientific">Oceanispirochaeta crateris</name>
    <dbReference type="NCBI Taxonomy" id="2518645"/>
    <lineage>
        <taxon>Bacteria</taxon>
        <taxon>Pseudomonadati</taxon>
        <taxon>Spirochaetota</taxon>
        <taxon>Spirochaetia</taxon>
        <taxon>Spirochaetales</taxon>
        <taxon>Spirochaetaceae</taxon>
        <taxon>Oceanispirochaeta</taxon>
    </lineage>
</organism>
<dbReference type="PROSITE" id="PS50885">
    <property type="entry name" value="HAMP"/>
    <property type="match status" value="1"/>
</dbReference>
<dbReference type="Pfam" id="PF13682">
    <property type="entry name" value="CZB"/>
    <property type="match status" value="2"/>
</dbReference>
<evidence type="ECO:0000259" key="8">
    <source>
        <dbReference type="PROSITE" id="PS50885"/>
    </source>
</evidence>
<dbReference type="Proteomes" id="UP000324209">
    <property type="component" value="Chromosome"/>
</dbReference>
<keyword evidence="6" id="KW-0472">Membrane</keyword>
<dbReference type="SMART" id="SM00304">
    <property type="entry name" value="HAMP"/>
    <property type="match status" value="1"/>
</dbReference>
<dbReference type="Gene3D" id="1.10.287.950">
    <property type="entry name" value="Methyl-accepting chemotaxis protein"/>
    <property type="match status" value="1"/>
</dbReference>
<dbReference type="SMART" id="SM00283">
    <property type="entry name" value="MA"/>
    <property type="match status" value="1"/>
</dbReference>
<feature type="domain" description="HAMP" evidence="8">
    <location>
        <begin position="338"/>
        <end position="390"/>
    </location>
</feature>
<keyword evidence="10" id="KW-1185">Reference proteome</keyword>
<dbReference type="Pfam" id="PF00015">
    <property type="entry name" value="MCPsignal"/>
    <property type="match status" value="1"/>
</dbReference>
<dbReference type="GO" id="GO:0004888">
    <property type="term" value="F:transmembrane signaling receptor activity"/>
    <property type="evidence" value="ECO:0007669"/>
    <property type="project" value="TreeGrafter"/>
</dbReference>
<dbReference type="PANTHER" id="PTHR43531:SF11">
    <property type="entry name" value="METHYL-ACCEPTING CHEMOTAXIS PROTEIN 3"/>
    <property type="match status" value="1"/>
</dbReference>
<dbReference type="EMBL" id="CP036150">
    <property type="protein sequence ID" value="QEN08230.1"/>
    <property type="molecule type" value="Genomic_DNA"/>
</dbReference>
<keyword evidence="3" id="KW-0807">Transducer</keyword>
<evidence type="ECO:0000256" key="5">
    <source>
        <dbReference type="SAM" id="MobiDB-lite"/>
    </source>
</evidence>
<feature type="coiled-coil region" evidence="4">
    <location>
        <begin position="581"/>
        <end position="626"/>
    </location>
</feature>
<dbReference type="PROSITE" id="PS50111">
    <property type="entry name" value="CHEMOTAXIS_TRANSDUC_2"/>
    <property type="match status" value="1"/>
</dbReference>
<dbReference type="GO" id="GO:0005886">
    <property type="term" value="C:plasma membrane"/>
    <property type="evidence" value="ECO:0007669"/>
    <property type="project" value="TreeGrafter"/>
</dbReference>
<dbReference type="Gene3D" id="1.20.120.30">
    <property type="entry name" value="Aspartate receptor, ligand-binding domain"/>
    <property type="match status" value="2"/>
</dbReference>
<dbReference type="InterPro" id="IPR003660">
    <property type="entry name" value="HAMP_dom"/>
</dbReference>
<evidence type="ECO:0000313" key="10">
    <source>
        <dbReference type="Proteomes" id="UP000324209"/>
    </source>
</evidence>
<dbReference type="InterPro" id="IPR025991">
    <property type="entry name" value="Chemoreceptor_zinc-bind_dom"/>
</dbReference>
<feature type="domain" description="Methyl-accepting transducer" evidence="7">
    <location>
        <begin position="395"/>
        <end position="610"/>
    </location>
</feature>
<evidence type="ECO:0000313" key="9">
    <source>
        <dbReference type="EMBL" id="QEN08230.1"/>
    </source>
</evidence>
<sequence>MIRWKDVSINGKMIIGFGLLILLTLFVAIWSIFGISEIVANAEEVIEGNKLDSLLAEKEVDHLNWANEVNALITDDQINQLNVQLDDHQCAFGQWLYGPGREEAEALIPSLGPILKQIEEPHRQLHESARNINETFVQANRDLPALLAERQVDHLQWAGEIRDTFIRGDKTLQVETDHNLCGLGLWLNSEEARSIYDNGSSEFKSHWDTMVIHHEQLHGSVLVINSALSSNSARAINYFTSETLPLLDSTLADLSALKNIAEKDLTAMAQSSMIYASETKPALRTVQALLSELRGDARLHLMTDEVMMKAALSTRAVVLLITIFAFLFSLFMAFFIAKGITGPMVKGIAFAEQLSRGDLTAVIDIDQKDEVGQLAVALSEMRNSLRNIFFQVQQGADNVLTGSMQLSSTSQQLSQGAAEQASSVEEISSSLEEMEANIEQTSENSMQTEKVSNEAAEVVAHGGSAVMMTVEAMKNISAKIRVIEDIARSTNMLSLNAAIEAARAGEHGKGFAVVAAEVGKLAISSKLAANEISELANSSVKQAVETGELMQNIVPKIKNTASLIQEIAASSREQRTGAQQVVEAINQLDSVIQQNASASEESASMAEELSAQAETLQSLISFFKLEGDFEKKRSQISEDKKPSHGLSDNRMNSIPKASMAERLESGQENFEEF</sequence>
<evidence type="ECO:0000256" key="4">
    <source>
        <dbReference type="SAM" id="Coils"/>
    </source>
</evidence>
<dbReference type="PANTHER" id="PTHR43531">
    <property type="entry name" value="PROTEIN ICFG"/>
    <property type="match status" value="1"/>
</dbReference>
<evidence type="ECO:0000259" key="7">
    <source>
        <dbReference type="PROSITE" id="PS50111"/>
    </source>
</evidence>
<dbReference type="RefSeq" id="WP_149486310.1">
    <property type="nucleotide sequence ID" value="NZ_CP036150.1"/>
</dbReference>
<evidence type="ECO:0000256" key="1">
    <source>
        <dbReference type="ARBA" id="ARBA00022500"/>
    </source>
</evidence>